<feature type="transmembrane region" description="Helical" evidence="2">
    <location>
        <begin position="63"/>
        <end position="84"/>
    </location>
</feature>
<evidence type="ECO:0000313" key="4">
    <source>
        <dbReference type="EMBL" id="KAB2812128.1"/>
    </source>
</evidence>
<dbReference type="NCBIfam" id="NF033537">
    <property type="entry name" value="lasso_biosyn_B2"/>
    <property type="match status" value="1"/>
</dbReference>
<keyword evidence="2" id="KW-1133">Transmembrane helix</keyword>
<dbReference type="Proteomes" id="UP000449906">
    <property type="component" value="Unassembled WGS sequence"/>
</dbReference>
<evidence type="ECO:0000259" key="3">
    <source>
        <dbReference type="Pfam" id="PF13471"/>
    </source>
</evidence>
<evidence type="ECO:0000256" key="1">
    <source>
        <dbReference type="SAM" id="MobiDB-lite"/>
    </source>
</evidence>
<evidence type="ECO:0000256" key="2">
    <source>
        <dbReference type="SAM" id="Phobius"/>
    </source>
</evidence>
<organism evidence="4 5">
    <name type="scientific">Nocardioides simplex</name>
    <name type="common">Arthrobacter simplex</name>
    <dbReference type="NCBI Taxonomy" id="2045"/>
    <lineage>
        <taxon>Bacteria</taxon>
        <taxon>Bacillati</taxon>
        <taxon>Actinomycetota</taxon>
        <taxon>Actinomycetes</taxon>
        <taxon>Propionibacteriales</taxon>
        <taxon>Nocardioidaceae</taxon>
        <taxon>Pimelobacter</taxon>
    </lineage>
</organism>
<dbReference type="InterPro" id="IPR032708">
    <property type="entry name" value="McjB_C"/>
</dbReference>
<feature type="compositionally biased region" description="Pro residues" evidence="1">
    <location>
        <begin position="1"/>
        <end position="11"/>
    </location>
</feature>
<feature type="region of interest" description="Disordered" evidence="1">
    <location>
        <begin position="1"/>
        <end position="32"/>
    </location>
</feature>
<protein>
    <submittedName>
        <fullName evidence="4">Lasso peptide biosynthesis B2 protein</fullName>
    </submittedName>
</protein>
<proteinExistence type="predicted"/>
<keyword evidence="2" id="KW-0472">Membrane</keyword>
<name>A0A7J5E1R5_NOCSI</name>
<accession>A0A7J5E1R5</accession>
<dbReference type="EMBL" id="WBVM01000001">
    <property type="protein sequence ID" value="KAB2812128.1"/>
    <property type="molecule type" value="Genomic_DNA"/>
</dbReference>
<gene>
    <name evidence="4" type="ORF">F9L07_09950</name>
</gene>
<evidence type="ECO:0000313" key="5">
    <source>
        <dbReference type="Proteomes" id="UP000449906"/>
    </source>
</evidence>
<dbReference type="InterPro" id="IPR053521">
    <property type="entry name" value="McjB-like"/>
</dbReference>
<sequence length="205" mass="21892">MGTCPGGPPPRCSGDGATPSTPSRTHWSSHEADLRCAHARVPEPLGDPGHRHRHRHHPRARQLTLRFCLAAAAAWVLLGLTRLLTVVLPFGAVRRLLGEPAAPSGTAPPACPDATARDLTWARSVARAIRYAAARTPWTSDCYPQALTARLLLRGARVPHTVVFGLRRGTAGDLRAHAWVTVGAATVTGGSTSAWTPVGRFSWHP</sequence>
<dbReference type="AlphaFoldDB" id="A0A7J5E1R5"/>
<comment type="caution">
    <text evidence="4">The sequence shown here is derived from an EMBL/GenBank/DDBJ whole genome shotgun (WGS) entry which is preliminary data.</text>
</comment>
<reference evidence="4 5" key="1">
    <citation type="submission" date="2019-09" db="EMBL/GenBank/DDBJ databases">
        <title>Pimelobacter sp. isolated from Paulinella.</title>
        <authorList>
            <person name="Jeong S.E."/>
        </authorList>
    </citation>
    <scope>NUCLEOTIDE SEQUENCE [LARGE SCALE GENOMIC DNA]</scope>
    <source>
        <strain evidence="4 5">Pch-N</strain>
    </source>
</reference>
<keyword evidence="2" id="KW-0812">Transmembrane</keyword>
<feature type="domain" description="Microcin J25-processing protein McjB C-terminal" evidence="3">
    <location>
        <begin position="86"/>
        <end position="193"/>
    </location>
</feature>
<dbReference type="Pfam" id="PF13471">
    <property type="entry name" value="Transglut_core3"/>
    <property type="match status" value="1"/>
</dbReference>